<gene>
    <name evidence="4" type="ORF">BN1204_045500</name>
    <name evidence="3" type="ORF">NCLIV_045500</name>
</gene>
<feature type="compositionally biased region" description="Low complexity" evidence="2">
    <location>
        <begin position="1391"/>
        <end position="1408"/>
    </location>
</feature>
<organism evidence="3 5">
    <name type="scientific">Neospora caninum (strain Liverpool)</name>
    <dbReference type="NCBI Taxonomy" id="572307"/>
    <lineage>
        <taxon>Eukaryota</taxon>
        <taxon>Sar</taxon>
        <taxon>Alveolata</taxon>
        <taxon>Apicomplexa</taxon>
        <taxon>Conoidasida</taxon>
        <taxon>Coccidia</taxon>
        <taxon>Eucoccidiorida</taxon>
        <taxon>Eimeriorina</taxon>
        <taxon>Sarcocystidae</taxon>
        <taxon>Neospora</taxon>
    </lineage>
</organism>
<dbReference type="RefSeq" id="XP_003884148.1">
    <property type="nucleotide sequence ID" value="XM_003884099.1"/>
</dbReference>
<keyword evidence="1" id="KW-0175">Coiled coil</keyword>
<feature type="compositionally biased region" description="Low complexity" evidence="2">
    <location>
        <begin position="501"/>
        <end position="530"/>
    </location>
</feature>
<feature type="compositionally biased region" description="Basic and acidic residues" evidence="2">
    <location>
        <begin position="256"/>
        <end position="272"/>
    </location>
</feature>
<feature type="coiled-coil region" evidence="1">
    <location>
        <begin position="1309"/>
        <end position="1357"/>
    </location>
</feature>
<evidence type="ECO:0000256" key="1">
    <source>
        <dbReference type="SAM" id="Coils"/>
    </source>
</evidence>
<feature type="compositionally biased region" description="Polar residues" evidence="2">
    <location>
        <begin position="189"/>
        <end position="211"/>
    </location>
</feature>
<feature type="compositionally biased region" description="Low complexity" evidence="2">
    <location>
        <begin position="925"/>
        <end position="936"/>
    </location>
</feature>
<dbReference type="eggNOG" id="ENOG502QZYA">
    <property type="taxonomic scope" value="Eukaryota"/>
</dbReference>
<feature type="region of interest" description="Disordered" evidence="2">
    <location>
        <begin position="1"/>
        <end position="139"/>
    </location>
</feature>
<feature type="region of interest" description="Disordered" evidence="2">
    <location>
        <begin position="644"/>
        <end position="681"/>
    </location>
</feature>
<reference evidence="3" key="1">
    <citation type="submission" date="2011-02" db="EMBL/GenBank/DDBJ databases">
        <authorList>
            <person name="Aslett M."/>
        </authorList>
    </citation>
    <scope>NUCLEOTIDE SEQUENCE</scope>
    <source>
        <strain evidence="3">Liverpool</strain>
    </source>
</reference>
<feature type="compositionally biased region" description="Basic residues" evidence="2">
    <location>
        <begin position="76"/>
        <end position="89"/>
    </location>
</feature>
<protein>
    <submittedName>
        <fullName evidence="4">AP2 domain transcription factor AP2X-1</fullName>
    </submittedName>
</protein>
<feature type="compositionally biased region" description="Basic and acidic residues" evidence="2">
    <location>
        <begin position="1077"/>
        <end position="1095"/>
    </location>
</feature>
<dbReference type="OMA" id="FYASEWL"/>
<feature type="compositionally biased region" description="Basic and acidic residues" evidence="2">
    <location>
        <begin position="662"/>
        <end position="678"/>
    </location>
</feature>
<feature type="region of interest" description="Disordered" evidence="2">
    <location>
        <begin position="1170"/>
        <end position="1206"/>
    </location>
</feature>
<feature type="compositionally biased region" description="Low complexity" evidence="2">
    <location>
        <begin position="449"/>
        <end position="465"/>
    </location>
</feature>
<evidence type="ECO:0000313" key="5">
    <source>
        <dbReference type="Proteomes" id="UP000007494"/>
    </source>
</evidence>
<feature type="compositionally biased region" description="Low complexity" evidence="2">
    <location>
        <begin position="221"/>
        <end position="231"/>
    </location>
</feature>
<reference evidence="5" key="3">
    <citation type="journal article" date="2012" name="PLoS Pathog.">
        <title>Comparative genomics of the apicomplexan parasites Toxoplasma gondii and Neospora caninum: Coccidia differing in host range and transmission strategy.</title>
        <authorList>
            <person name="Reid A.J."/>
            <person name="Vermont S.J."/>
            <person name="Cotton J.A."/>
            <person name="Harris D."/>
            <person name="Hill-Cawthorne G.A."/>
            <person name="Konen-Waisman S."/>
            <person name="Latham S.M."/>
            <person name="Mourier T."/>
            <person name="Norton R."/>
            <person name="Quail M.A."/>
            <person name="Sanders M."/>
            <person name="Shanmugam D."/>
            <person name="Sohal A."/>
            <person name="Wasmuth J.D."/>
            <person name="Brunk B."/>
            <person name="Grigg M.E."/>
            <person name="Howard J.C."/>
            <person name="Parkinson J."/>
            <person name="Roos D.S."/>
            <person name="Trees A.J."/>
            <person name="Berriman M."/>
            <person name="Pain A."/>
            <person name="Wastling J.M."/>
        </authorList>
    </citation>
    <scope>NUCLEOTIDE SEQUENCE [LARGE SCALE GENOMIC DNA]</scope>
    <source>
        <strain evidence="5">Liverpool</strain>
    </source>
</reference>
<feature type="compositionally biased region" description="Basic and acidic residues" evidence="2">
    <location>
        <begin position="1195"/>
        <end position="1206"/>
    </location>
</feature>
<feature type="compositionally biased region" description="Polar residues" evidence="2">
    <location>
        <begin position="1365"/>
        <end position="1383"/>
    </location>
</feature>
<feature type="compositionally biased region" description="Low complexity" evidence="2">
    <location>
        <begin position="403"/>
        <end position="422"/>
    </location>
</feature>
<dbReference type="InParanoid" id="F0VLI9"/>
<feature type="region of interest" description="Disordered" evidence="2">
    <location>
        <begin position="151"/>
        <end position="614"/>
    </location>
</feature>
<feature type="compositionally biased region" description="Low complexity" evidence="2">
    <location>
        <begin position="1479"/>
        <end position="1503"/>
    </location>
</feature>
<dbReference type="Proteomes" id="UP000007494">
    <property type="component" value="Chromosome X"/>
</dbReference>
<dbReference type="GeneID" id="13441998"/>
<accession>F0VLI9</accession>
<evidence type="ECO:0000313" key="4">
    <source>
        <dbReference type="EMBL" id="CEL68816.1"/>
    </source>
</evidence>
<keyword evidence="5" id="KW-1185">Reference proteome</keyword>
<feature type="compositionally biased region" description="Basic and acidic residues" evidence="2">
    <location>
        <begin position="1440"/>
        <end position="1449"/>
    </location>
</feature>
<dbReference type="VEuPathDB" id="ToxoDB:NCLIV_045500"/>
<reference evidence="3" key="2">
    <citation type="submission" date="2011-03" db="EMBL/GenBank/DDBJ databases">
        <title>Comparative genomics and transcriptomics of Neospora caninum and Toxoplasma gondii.</title>
        <authorList>
            <person name="Reid A.J."/>
            <person name="Sohal A."/>
            <person name="Harris D."/>
            <person name="Quail M."/>
            <person name="Sanders M."/>
            <person name="Berriman M."/>
            <person name="Wastling J.M."/>
            <person name="Pain A."/>
        </authorList>
    </citation>
    <scope>NUCLEOTIDE SEQUENCE</scope>
    <source>
        <strain evidence="3">Liverpool</strain>
    </source>
</reference>
<feature type="compositionally biased region" description="Polar residues" evidence="2">
    <location>
        <begin position="321"/>
        <end position="331"/>
    </location>
</feature>
<feature type="region of interest" description="Disordered" evidence="2">
    <location>
        <begin position="799"/>
        <end position="847"/>
    </location>
</feature>
<feature type="compositionally biased region" description="Basic and acidic residues" evidence="2">
    <location>
        <begin position="1175"/>
        <end position="1188"/>
    </location>
</feature>
<feature type="compositionally biased region" description="Basic and acidic residues" evidence="2">
    <location>
        <begin position="43"/>
        <end position="61"/>
    </location>
</feature>
<feature type="compositionally biased region" description="Low complexity" evidence="2">
    <location>
        <begin position="574"/>
        <end position="595"/>
    </location>
</feature>
<feature type="compositionally biased region" description="Polar residues" evidence="2">
    <location>
        <begin position="124"/>
        <end position="138"/>
    </location>
</feature>
<feature type="compositionally biased region" description="Low complexity" evidence="2">
    <location>
        <begin position="295"/>
        <end position="310"/>
    </location>
</feature>
<feature type="region of interest" description="Disordered" evidence="2">
    <location>
        <begin position="888"/>
        <end position="945"/>
    </location>
</feature>
<feature type="compositionally biased region" description="Basic and acidic residues" evidence="2">
    <location>
        <begin position="233"/>
        <end position="246"/>
    </location>
</feature>
<feature type="region of interest" description="Disordered" evidence="2">
    <location>
        <begin position="1360"/>
        <end position="1503"/>
    </location>
</feature>
<name>F0VLI9_NEOCL</name>
<proteinExistence type="predicted"/>
<feature type="compositionally biased region" description="Basic and acidic residues" evidence="2">
    <location>
        <begin position="357"/>
        <end position="375"/>
    </location>
</feature>
<evidence type="ECO:0000313" key="3">
    <source>
        <dbReference type="EMBL" id="CBZ54117.1"/>
    </source>
</evidence>
<reference evidence="4" key="4">
    <citation type="journal article" date="2015" name="PLoS ONE">
        <title>Comprehensive Evaluation of Toxoplasma gondii VEG and Neospora caninum LIV Genomes with Tachyzoite Stage Transcriptome and Proteome Defines Novel Transcript Features.</title>
        <authorList>
            <person name="Ramaprasad A."/>
            <person name="Mourier T."/>
            <person name="Naeem R."/>
            <person name="Malas T.B."/>
            <person name="Moussa E."/>
            <person name="Panigrahi A."/>
            <person name="Vermont S.J."/>
            <person name="Otto T.D."/>
            <person name="Wastling J."/>
            <person name="Pain A."/>
        </authorList>
    </citation>
    <scope>NUCLEOTIDE SEQUENCE</scope>
    <source>
        <strain evidence="4">Liverpool</strain>
    </source>
</reference>
<dbReference type="EMBL" id="LN714485">
    <property type="protein sequence ID" value="CEL68816.1"/>
    <property type="molecule type" value="Genomic_DNA"/>
</dbReference>
<evidence type="ECO:0000256" key="2">
    <source>
        <dbReference type="SAM" id="MobiDB-lite"/>
    </source>
</evidence>
<dbReference type="OrthoDB" id="10493598at2759"/>
<feature type="compositionally biased region" description="Basic and acidic residues" evidence="2">
    <location>
        <begin position="892"/>
        <end position="914"/>
    </location>
</feature>
<sequence length="1503" mass="153995">MDRDKRGISSLKNDRRASRSSVPSAVMDDDSSSHLSPTAPGATREREEGRSLAREPNEEKPGVSTPQLAGGDSRGRHGSGRTRGKRGKSRSVDVSASAAFPGGETDVSVLPSGEKSPALEPGSNEASASLPVSPSRPTSGCVATAVFAARIVSPDGRPSPSPASSGDLSGSCSPCATNRGAAAEAASVCSLSPPAQETGASAKSLAQSVENASCARGRPTSCASAASPPSAFAEREQLHEAREVMKKAKKGSGGGDEEKDRRKAKPVERDGRASSAVANSETEEDTAESARRELSASPQAAMAEAAQCRAETPEECADVSTGDSQGSPATRQSEESFPVTQKCENAPGGPSSKAKKATRENGRQPDPALIHDRHFIFASPSPSNSRKSPTCSPSPHSQDAREATPGSAPLPASAAAPQAAPDPSEKGALCPVAPQEVPPAFPGSPGCFPAGSAASPLSPPGGQAPRPEPVFPGQGLLSLRRSLRHRQPVRQGAGVSPSPHGAPGSSLSSRSASPSRRGGVSPGGPAAAVGKPTPSPGAAKHPSHKAPGAASAALHDAWLKASPSAGPQASFSGKSLLASPSASTPAGLAGPGAPAAKKKAGQVQSAAGKSRGGAPFVLSEYWSGLTLDEMEKGEAAWTRAAAGLLPASPHKTPASSPSLGAPRDEDGSSAAVDKREKAPVGTGRSQATQLCALASKQGTLTLGACVDPVAAVCWGGAGVDSRVLAPQGERVALGSGDALSRKRVHVSDGFADCRAAPGAARAHPGKLAKAKNTPSWDLCGAEPSPLDFLPLGLGSAPVKKPKVGSGGEPSAETEHAAKRSGKATAGARSGALGDDGERGRGRGRDENEGLRFDVSWFLADGDSPLASGHGTRGSRWESLWVRPASPVRKVPVRREGPNSETRRKPARETDDASAAKRHKGDSGSEEAASLELGSESSDSEDFESLSDAAASATRFPAADGHFPEVPRCCYCLLPRRIPARTAEVGSSRSAALGWSQETGQTRRDRLRLYCACTTRAFGESVLQGAAGQRGLLLPVPASSLQYAVCDVTLDGAGGEAPTGGVVSTSDIAPSGGASAGVRDDRLGAGRPADAREPPEAHAPVEAIYRWRDPCTLQTFSSPLDRIQGSLAATAAVAAAAESAGKRVVFLPRLYWDREADCYIASCLRWEDEEAAQPEEASKEEREKTRGAEKPAATRGRGEKKAEEGRTALDPARRRCLKLLQKKFSVAFLGDAKAHFYASEWLRWQHNGHRAMMEERKQEIARQLASPLLAGRRATAKGPGVGGAGAKRGSALSAAQLALASGRPLTPEEEEELRRQIENKERQKKQKLLRQQWRRQQAREAKLRLQREAEEAAAAAAAAAAAGAGQTRSPQSQQKSALSLSRQGPKNELPHPCASGASLAPAAAPKGGSLVAGEFAGAGPSEGVGTRRSTAAAGAASAEKGVGRKGDSVARDTASLSLDAPPKSTMVTRGGGRGPVAVTRSVSSPSGRASGSAGSPPSGSSGSR</sequence>
<feature type="region of interest" description="Disordered" evidence="2">
    <location>
        <begin position="1060"/>
        <end position="1096"/>
    </location>
</feature>
<feature type="compositionally biased region" description="Polar residues" evidence="2">
    <location>
        <begin position="162"/>
        <end position="176"/>
    </location>
</feature>
<feature type="compositionally biased region" description="Basic and acidic residues" evidence="2">
    <location>
        <begin position="1"/>
        <end position="17"/>
    </location>
</feature>
<feature type="compositionally biased region" description="Polar residues" evidence="2">
    <location>
        <begin position="380"/>
        <end position="397"/>
    </location>
</feature>
<feature type="compositionally biased region" description="Low complexity" evidence="2">
    <location>
        <begin position="1425"/>
        <end position="1437"/>
    </location>
</feature>
<dbReference type="EMBL" id="FR823391">
    <property type="protein sequence ID" value="CBZ54117.1"/>
    <property type="molecule type" value="Genomic_DNA"/>
</dbReference>
<feature type="compositionally biased region" description="Basic and acidic residues" evidence="2">
    <location>
        <begin position="835"/>
        <end position="847"/>
    </location>
</feature>